<keyword evidence="2" id="KW-1185">Reference proteome</keyword>
<dbReference type="AlphaFoldDB" id="A0A9P6T5M9"/>
<accession>A0A9P6T5M9</accession>
<organism evidence="1 2">
    <name type="scientific">Cronartium quercuum f. sp. fusiforme G11</name>
    <dbReference type="NCBI Taxonomy" id="708437"/>
    <lineage>
        <taxon>Eukaryota</taxon>
        <taxon>Fungi</taxon>
        <taxon>Dikarya</taxon>
        <taxon>Basidiomycota</taxon>
        <taxon>Pucciniomycotina</taxon>
        <taxon>Pucciniomycetes</taxon>
        <taxon>Pucciniales</taxon>
        <taxon>Coleosporiaceae</taxon>
        <taxon>Cronartium</taxon>
    </lineage>
</organism>
<reference evidence="1" key="1">
    <citation type="submission" date="2013-11" db="EMBL/GenBank/DDBJ databases">
        <title>Genome sequence of the fusiform rust pathogen reveals effectors for host alternation and coevolution with pine.</title>
        <authorList>
            <consortium name="DOE Joint Genome Institute"/>
            <person name="Smith K."/>
            <person name="Pendleton A."/>
            <person name="Kubisiak T."/>
            <person name="Anderson C."/>
            <person name="Salamov A."/>
            <person name="Aerts A."/>
            <person name="Riley R."/>
            <person name="Clum A."/>
            <person name="Lindquist E."/>
            <person name="Ence D."/>
            <person name="Campbell M."/>
            <person name="Kronenberg Z."/>
            <person name="Feau N."/>
            <person name="Dhillon B."/>
            <person name="Hamelin R."/>
            <person name="Burleigh J."/>
            <person name="Smith J."/>
            <person name="Yandell M."/>
            <person name="Nelson C."/>
            <person name="Grigoriev I."/>
            <person name="Davis J."/>
        </authorList>
    </citation>
    <scope>NUCLEOTIDE SEQUENCE</scope>
    <source>
        <strain evidence="1">G11</strain>
    </source>
</reference>
<evidence type="ECO:0000313" key="2">
    <source>
        <dbReference type="Proteomes" id="UP000886653"/>
    </source>
</evidence>
<name>A0A9P6T5M9_9BASI</name>
<gene>
    <name evidence="1" type="ORF">CROQUDRAFT_100647</name>
</gene>
<proteinExistence type="predicted"/>
<protein>
    <submittedName>
        <fullName evidence="1">Uncharacterized protein</fullName>
    </submittedName>
</protein>
<dbReference type="EMBL" id="MU167480">
    <property type="protein sequence ID" value="KAG0140062.1"/>
    <property type="molecule type" value="Genomic_DNA"/>
</dbReference>
<sequence length="66" mass="7052">MLAVFLACGTTVVCKNVVTGSSLKLAGHTRTINSVAKILGPAIPTHKLKNPSSPLSPLLRYLFQYN</sequence>
<dbReference type="Proteomes" id="UP000886653">
    <property type="component" value="Unassembled WGS sequence"/>
</dbReference>
<evidence type="ECO:0000313" key="1">
    <source>
        <dbReference type="EMBL" id="KAG0140062.1"/>
    </source>
</evidence>
<comment type="caution">
    <text evidence="1">The sequence shown here is derived from an EMBL/GenBank/DDBJ whole genome shotgun (WGS) entry which is preliminary data.</text>
</comment>